<keyword evidence="2 4" id="KW-0547">Nucleotide-binding</keyword>
<keyword evidence="4" id="KW-0931">ER-Golgi transport</keyword>
<dbReference type="EC" id="3.6.4.6" evidence="4"/>
<dbReference type="Gene3D" id="3.40.50.300">
    <property type="entry name" value="P-loop containing nucleotide triphosphate hydrolases"/>
    <property type="match status" value="1"/>
</dbReference>
<protein>
    <recommendedName>
        <fullName evidence="4">Vesicle-fusing ATPase</fullName>
        <ecNumber evidence="4">3.6.4.6</ecNumber>
    </recommendedName>
</protein>
<dbReference type="GO" id="GO:0043001">
    <property type="term" value="P:Golgi to plasma membrane protein transport"/>
    <property type="evidence" value="ECO:0007669"/>
    <property type="project" value="TreeGrafter"/>
</dbReference>
<dbReference type="PANTHER" id="PTHR23078">
    <property type="entry name" value="VESICULAR-FUSION PROTEIN NSF"/>
    <property type="match status" value="1"/>
</dbReference>
<dbReference type="EMBL" id="CAAALY010266528">
    <property type="protein sequence ID" value="VEL40803.1"/>
    <property type="molecule type" value="Genomic_DNA"/>
</dbReference>
<comment type="caution">
    <text evidence="5">The sequence shown here is derived from an EMBL/GenBank/DDBJ whole genome shotgun (WGS) entry which is preliminary data.</text>
</comment>
<proteinExistence type="inferred from homology"/>
<organism evidence="5 6">
    <name type="scientific">Protopolystoma xenopodis</name>
    <dbReference type="NCBI Taxonomy" id="117903"/>
    <lineage>
        <taxon>Eukaryota</taxon>
        <taxon>Metazoa</taxon>
        <taxon>Spiralia</taxon>
        <taxon>Lophotrochozoa</taxon>
        <taxon>Platyhelminthes</taxon>
        <taxon>Monogenea</taxon>
        <taxon>Polyopisthocotylea</taxon>
        <taxon>Polystomatidea</taxon>
        <taxon>Polystomatidae</taxon>
        <taxon>Protopolystoma</taxon>
    </lineage>
</organism>
<comment type="function">
    <text evidence="4">Required for vesicle-mediated transport. Catalyzes the fusion of transport vesicles within the Golgi cisternae. Is also required for transport from the endoplasmic reticulum to the Golgi stack. Seems to function as a fusion protein required for the delivery of cargo proteins to all compartments of the Golgi stack independent of vesicle origin.</text>
</comment>
<evidence type="ECO:0000256" key="2">
    <source>
        <dbReference type="ARBA" id="ARBA00022741"/>
    </source>
</evidence>
<keyword evidence="3 4" id="KW-0067">ATP-binding</keyword>
<dbReference type="AlphaFoldDB" id="A0A3S5CQW2"/>
<accession>A0A3S5CQW2</accession>
<dbReference type="GO" id="GO:0035494">
    <property type="term" value="P:SNARE complex disassembly"/>
    <property type="evidence" value="ECO:0007669"/>
    <property type="project" value="InterPro"/>
</dbReference>
<keyword evidence="4" id="KW-0653">Protein transport</keyword>
<comment type="catalytic activity">
    <reaction evidence="4">
        <text>ATP + H2O = ADP + phosphate + H(+)</text>
        <dbReference type="Rhea" id="RHEA:13065"/>
        <dbReference type="ChEBI" id="CHEBI:15377"/>
        <dbReference type="ChEBI" id="CHEBI:15378"/>
        <dbReference type="ChEBI" id="CHEBI:30616"/>
        <dbReference type="ChEBI" id="CHEBI:43474"/>
        <dbReference type="ChEBI" id="CHEBI:456216"/>
        <dbReference type="EC" id="3.6.4.6"/>
    </reaction>
</comment>
<comment type="subcellular location">
    <subcellularLocation>
        <location evidence="4">Cytoplasm</location>
    </subcellularLocation>
</comment>
<evidence type="ECO:0000256" key="1">
    <source>
        <dbReference type="ARBA" id="ARBA00006914"/>
    </source>
</evidence>
<dbReference type="GO" id="GO:0006891">
    <property type="term" value="P:intra-Golgi vesicle-mediated transport"/>
    <property type="evidence" value="ECO:0007669"/>
    <property type="project" value="TreeGrafter"/>
</dbReference>
<keyword evidence="4" id="KW-0460">Magnesium</keyword>
<keyword evidence="6" id="KW-1185">Reference proteome</keyword>
<dbReference type="InterPro" id="IPR027417">
    <property type="entry name" value="P-loop_NTPase"/>
</dbReference>
<evidence type="ECO:0000256" key="4">
    <source>
        <dbReference type="RuleBase" id="RU367045"/>
    </source>
</evidence>
<dbReference type="GO" id="GO:0005524">
    <property type="term" value="F:ATP binding"/>
    <property type="evidence" value="ECO:0007669"/>
    <property type="project" value="UniProtKB-UniRule"/>
</dbReference>
<keyword evidence="4" id="KW-0963">Cytoplasm</keyword>
<comment type="cofactor">
    <cofactor evidence="4">
        <name>Mg(2+)</name>
        <dbReference type="ChEBI" id="CHEBI:18420"/>
    </cofactor>
    <text evidence="4">Binds 1 Mg(2+) ion per subunit.</text>
</comment>
<dbReference type="GO" id="GO:0005795">
    <property type="term" value="C:Golgi stack"/>
    <property type="evidence" value="ECO:0007669"/>
    <property type="project" value="TreeGrafter"/>
</dbReference>
<dbReference type="FunFam" id="3.40.50.300:FF:000166">
    <property type="entry name" value="vesicle-fusing ATPase isoform X1"/>
    <property type="match status" value="1"/>
</dbReference>
<name>A0A3S5CQW2_9PLAT</name>
<keyword evidence="4" id="KW-0479">Metal-binding</keyword>
<keyword evidence="4" id="KW-0378">Hydrolase</keyword>
<dbReference type="GO" id="GO:0046872">
    <property type="term" value="F:metal ion binding"/>
    <property type="evidence" value="ECO:0007669"/>
    <property type="project" value="UniProtKB-UniRule"/>
</dbReference>
<keyword evidence="4" id="KW-0813">Transport</keyword>
<evidence type="ECO:0000313" key="5">
    <source>
        <dbReference type="EMBL" id="VEL40803.1"/>
    </source>
</evidence>
<evidence type="ECO:0000256" key="3">
    <source>
        <dbReference type="ARBA" id="ARBA00022840"/>
    </source>
</evidence>
<dbReference type="SUPFAM" id="SSF52540">
    <property type="entry name" value="P-loop containing nucleoside triphosphate hydrolases"/>
    <property type="match status" value="1"/>
</dbReference>
<evidence type="ECO:0000313" key="6">
    <source>
        <dbReference type="Proteomes" id="UP000784294"/>
    </source>
</evidence>
<sequence length="145" mass="16043">MFGTAEEELSAYIPRGIVTWSESVSAALDMGHLAFRAVSEADVNLGRPLTVLLEGAPKAGKTALAVEIARRSGFPFLKIVTTHKMIGFTETAKCASMKKVTMSSIMCLFFISHMHHKCFYIPTSITFVPSHDFLFIPLKYPMQLL</sequence>
<reference evidence="5" key="1">
    <citation type="submission" date="2018-11" db="EMBL/GenBank/DDBJ databases">
        <authorList>
            <consortium name="Pathogen Informatics"/>
        </authorList>
    </citation>
    <scope>NUCLEOTIDE SEQUENCE</scope>
</reference>
<dbReference type="OrthoDB" id="9982946at2759"/>
<gene>
    <name evidence="5" type="ORF">PXEA_LOCUS34243</name>
</gene>
<dbReference type="GO" id="GO:0016887">
    <property type="term" value="F:ATP hydrolysis activity"/>
    <property type="evidence" value="ECO:0007669"/>
    <property type="project" value="InterPro"/>
</dbReference>
<comment type="similarity">
    <text evidence="1 4">Belongs to the AAA ATPase family.</text>
</comment>
<dbReference type="Proteomes" id="UP000784294">
    <property type="component" value="Unassembled WGS sequence"/>
</dbReference>
<dbReference type="InterPro" id="IPR039812">
    <property type="entry name" value="Vesicle-fus_ATPase"/>
</dbReference>
<dbReference type="PANTHER" id="PTHR23078:SF3">
    <property type="entry name" value="VESICLE-FUSING ATPASE"/>
    <property type="match status" value="1"/>
</dbReference>